<dbReference type="Gene3D" id="1.10.10.10">
    <property type="entry name" value="Winged helix-like DNA-binding domain superfamily/Winged helix DNA-binding domain"/>
    <property type="match status" value="1"/>
</dbReference>
<dbReference type="EMBL" id="JAKNID010000023">
    <property type="protein sequence ID" value="MCG4565222.1"/>
    <property type="molecule type" value="Genomic_DNA"/>
</dbReference>
<evidence type="ECO:0000256" key="1">
    <source>
        <dbReference type="ARBA" id="ARBA00023015"/>
    </source>
</evidence>
<dbReference type="Proteomes" id="UP001108123">
    <property type="component" value="Unassembled WGS sequence"/>
</dbReference>
<dbReference type="Pfam" id="PF00455">
    <property type="entry name" value="DeoRC"/>
    <property type="match status" value="1"/>
</dbReference>
<name>A0A844FHE8_9FIRM</name>
<dbReference type="Pfam" id="PF08220">
    <property type="entry name" value="HTH_DeoR"/>
    <property type="match status" value="1"/>
</dbReference>
<evidence type="ECO:0000313" key="5">
    <source>
        <dbReference type="EMBL" id="MCG4565222.1"/>
    </source>
</evidence>
<proteinExistence type="predicted"/>
<reference evidence="5" key="2">
    <citation type="submission" date="2022-01" db="EMBL/GenBank/DDBJ databases">
        <title>Collection of gut derived symbiotic bacterial strains cultured from healthy donors.</title>
        <authorList>
            <person name="Lin H."/>
            <person name="Kohout C."/>
            <person name="Waligurski E."/>
            <person name="Pamer E.G."/>
        </authorList>
    </citation>
    <scope>NUCLEOTIDE SEQUENCE</scope>
    <source>
        <strain evidence="5">MSK.14.39</strain>
    </source>
</reference>
<sequence>MFAEERRMKIIEMIKKGESVKVSELTKRFNVSESTIRRDLVELERSGKILRTHGGAVSKSINKLEATFLEKQDKYAEEKDRIGRIAASQIEDGDTIIIDSGTTTYYISKYLKAKDITIITNSIVLTYELANREDIEVINTGGTIRINTKAQVGPITERTIKQFRVNKTFLGANGLSIKYGVTTPTLDEAVIKQAMIDATSQVYLLVDESKFSQVYSSVICSLDELDYIITNNERPEEEVEYYEKCGIKVLT</sequence>
<evidence type="ECO:0000313" key="6">
    <source>
        <dbReference type="EMBL" id="MSS43493.1"/>
    </source>
</evidence>
<dbReference type="InterPro" id="IPR001034">
    <property type="entry name" value="DeoR_HTH"/>
</dbReference>
<dbReference type="EMBL" id="VULR01000008">
    <property type="protein sequence ID" value="MSS43493.1"/>
    <property type="molecule type" value="Genomic_DNA"/>
</dbReference>
<dbReference type="InterPro" id="IPR036390">
    <property type="entry name" value="WH_DNA-bd_sf"/>
</dbReference>
<dbReference type="RefSeq" id="WP_154484175.1">
    <property type="nucleotide sequence ID" value="NZ_JAHLOA010000020.1"/>
</dbReference>
<dbReference type="AlphaFoldDB" id="A0A844FHE8"/>
<keyword evidence="3" id="KW-0804">Transcription</keyword>
<dbReference type="InterPro" id="IPR018356">
    <property type="entry name" value="Tscrpt_reg_HTH_DeoR_CS"/>
</dbReference>
<dbReference type="SMART" id="SM00420">
    <property type="entry name" value="HTH_DEOR"/>
    <property type="match status" value="1"/>
</dbReference>
<dbReference type="Proteomes" id="UP000462760">
    <property type="component" value="Unassembled WGS sequence"/>
</dbReference>
<dbReference type="SUPFAM" id="SSF46785">
    <property type="entry name" value="Winged helix' DNA-binding domain"/>
    <property type="match status" value="1"/>
</dbReference>
<evidence type="ECO:0000259" key="4">
    <source>
        <dbReference type="PROSITE" id="PS51000"/>
    </source>
</evidence>
<dbReference type="InterPro" id="IPR014036">
    <property type="entry name" value="DeoR-like_C"/>
</dbReference>
<comment type="caution">
    <text evidence="6">The sequence shown here is derived from an EMBL/GenBank/DDBJ whole genome shotgun (WGS) entry which is preliminary data.</text>
</comment>
<dbReference type="PRINTS" id="PR00037">
    <property type="entry name" value="HTHLACR"/>
</dbReference>
<dbReference type="GO" id="GO:0003677">
    <property type="term" value="F:DNA binding"/>
    <property type="evidence" value="ECO:0007669"/>
    <property type="project" value="UniProtKB-KW"/>
</dbReference>
<dbReference type="OrthoDB" id="9797223at2"/>
<evidence type="ECO:0000256" key="3">
    <source>
        <dbReference type="ARBA" id="ARBA00023163"/>
    </source>
</evidence>
<keyword evidence="2 5" id="KW-0238">DNA-binding</keyword>
<dbReference type="PANTHER" id="PTHR30363">
    <property type="entry name" value="HTH-TYPE TRANSCRIPTIONAL REGULATOR SRLR-RELATED"/>
    <property type="match status" value="1"/>
</dbReference>
<dbReference type="InterPro" id="IPR037171">
    <property type="entry name" value="NagB/RpiA_transferase-like"/>
</dbReference>
<protein>
    <submittedName>
        <fullName evidence="5">DeoR/GlpR family DNA-binding transcription regulator</fullName>
    </submittedName>
    <submittedName>
        <fullName evidence="6">DeoR/GlpR transcriptional regulator</fullName>
    </submittedName>
</protein>
<dbReference type="PROSITE" id="PS51000">
    <property type="entry name" value="HTH_DEOR_2"/>
    <property type="match status" value="1"/>
</dbReference>
<evidence type="ECO:0000313" key="8">
    <source>
        <dbReference type="Proteomes" id="UP001108123"/>
    </source>
</evidence>
<feature type="domain" description="HTH deoR-type" evidence="4">
    <location>
        <begin position="3"/>
        <end position="58"/>
    </location>
</feature>
<accession>A0A844FHE8</accession>
<organism evidence="6 7">
    <name type="scientific">Anaerosalibacter bizertensis</name>
    <dbReference type="NCBI Taxonomy" id="932217"/>
    <lineage>
        <taxon>Bacteria</taxon>
        <taxon>Bacillati</taxon>
        <taxon>Bacillota</taxon>
        <taxon>Tissierellia</taxon>
        <taxon>Tissierellales</taxon>
        <taxon>Sporanaerobacteraceae</taxon>
        <taxon>Anaerosalibacter</taxon>
    </lineage>
</organism>
<dbReference type="GO" id="GO:0003700">
    <property type="term" value="F:DNA-binding transcription factor activity"/>
    <property type="evidence" value="ECO:0007669"/>
    <property type="project" value="InterPro"/>
</dbReference>
<dbReference type="SUPFAM" id="SSF100950">
    <property type="entry name" value="NagB/RpiA/CoA transferase-like"/>
    <property type="match status" value="1"/>
</dbReference>
<dbReference type="Gene3D" id="3.40.50.1360">
    <property type="match status" value="1"/>
</dbReference>
<evidence type="ECO:0000256" key="2">
    <source>
        <dbReference type="ARBA" id="ARBA00023125"/>
    </source>
</evidence>
<reference evidence="6 7" key="1">
    <citation type="submission" date="2019-08" db="EMBL/GenBank/DDBJ databases">
        <title>In-depth cultivation of the pig gut microbiome towards novel bacterial diversity and tailored functional studies.</title>
        <authorList>
            <person name="Wylensek D."/>
            <person name="Hitch T.C.A."/>
            <person name="Clavel T."/>
        </authorList>
    </citation>
    <scope>NUCLEOTIDE SEQUENCE [LARGE SCALE GENOMIC DNA]</scope>
    <source>
        <strain evidence="6 7">Med78-601-WT-4W-RMD-3</strain>
    </source>
</reference>
<dbReference type="SMART" id="SM01134">
    <property type="entry name" value="DeoRC"/>
    <property type="match status" value="1"/>
</dbReference>
<gene>
    <name evidence="6" type="ORF">FYJ27_07090</name>
    <name evidence="5" type="ORF">L0P62_07160</name>
</gene>
<keyword evidence="1" id="KW-0805">Transcription regulation</keyword>
<dbReference type="InterPro" id="IPR011991">
    <property type="entry name" value="ArsR-like_HTH"/>
</dbReference>
<dbReference type="PROSITE" id="PS00894">
    <property type="entry name" value="HTH_DEOR_1"/>
    <property type="match status" value="1"/>
</dbReference>
<evidence type="ECO:0000313" key="7">
    <source>
        <dbReference type="Proteomes" id="UP000462760"/>
    </source>
</evidence>
<dbReference type="InterPro" id="IPR036388">
    <property type="entry name" value="WH-like_DNA-bd_sf"/>
</dbReference>
<dbReference type="CDD" id="cd00090">
    <property type="entry name" value="HTH_ARSR"/>
    <property type="match status" value="1"/>
</dbReference>
<dbReference type="PANTHER" id="PTHR30363:SF44">
    <property type="entry name" value="AGA OPERON TRANSCRIPTIONAL REPRESSOR-RELATED"/>
    <property type="match status" value="1"/>
</dbReference>
<keyword evidence="8" id="KW-1185">Reference proteome</keyword>
<dbReference type="InterPro" id="IPR050313">
    <property type="entry name" value="Carb_Metab_HTH_regulators"/>
</dbReference>